<evidence type="ECO:0000256" key="1">
    <source>
        <dbReference type="SAM" id="MobiDB-lite"/>
    </source>
</evidence>
<reference evidence="2" key="2">
    <citation type="journal article" date="2015" name="Data Brief">
        <title>Shoot transcriptome of the giant reed, Arundo donax.</title>
        <authorList>
            <person name="Barrero R.A."/>
            <person name="Guerrero F.D."/>
            <person name="Moolhuijzen P."/>
            <person name="Goolsby J.A."/>
            <person name="Tidwell J."/>
            <person name="Bellgard S.E."/>
            <person name="Bellgard M.I."/>
        </authorList>
    </citation>
    <scope>NUCLEOTIDE SEQUENCE</scope>
    <source>
        <tissue evidence="2">Shoot tissue taken approximately 20 cm above the soil surface</tissue>
    </source>
</reference>
<protein>
    <submittedName>
        <fullName evidence="2">Uncharacterized protein</fullName>
    </submittedName>
</protein>
<organism evidence="2">
    <name type="scientific">Arundo donax</name>
    <name type="common">Giant reed</name>
    <name type="synonym">Donax arundinaceus</name>
    <dbReference type="NCBI Taxonomy" id="35708"/>
    <lineage>
        <taxon>Eukaryota</taxon>
        <taxon>Viridiplantae</taxon>
        <taxon>Streptophyta</taxon>
        <taxon>Embryophyta</taxon>
        <taxon>Tracheophyta</taxon>
        <taxon>Spermatophyta</taxon>
        <taxon>Magnoliopsida</taxon>
        <taxon>Liliopsida</taxon>
        <taxon>Poales</taxon>
        <taxon>Poaceae</taxon>
        <taxon>PACMAD clade</taxon>
        <taxon>Arundinoideae</taxon>
        <taxon>Arundineae</taxon>
        <taxon>Arundo</taxon>
    </lineage>
</organism>
<accession>A0A0A9CA32</accession>
<name>A0A0A9CA32_ARUDO</name>
<dbReference type="AlphaFoldDB" id="A0A0A9CA32"/>
<evidence type="ECO:0000313" key="2">
    <source>
        <dbReference type="EMBL" id="JAD73119.1"/>
    </source>
</evidence>
<proteinExistence type="predicted"/>
<reference evidence="2" key="1">
    <citation type="submission" date="2014-09" db="EMBL/GenBank/DDBJ databases">
        <authorList>
            <person name="Magalhaes I.L.F."/>
            <person name="Oliveira U."/>
            <person name="Santos F.R."/>
            <person name="Vidigal T.H.D.A."/>
            <person name="Brescovit A.D."/>
            <person name="Santos A.J."/>
        </authorList>
    </citation>
    <scope>NUCLEOTIDE SEQUENCE</scope>
    <source>
        <tissue evidence="2">Shoot tissue taken approximately 20 cm above the soil surface</tissue>
    </source>
</reference>
<sequence>MRGPARDELGFQAWRKPADWSGGGLSEEAV</sequence>
<dbReference type="EMBL" id="GBRH01224776">
    <property type="protein sequence ID" value="JAD73119.1"/>
    <property type="molecule type" value="Transcribed_RNA"/>
</dbReference>
<feature type="compositionally biased region" description="Gly residues" evidence="1">
    <location>
        <begin position="21"/>
        <end position="30"/>
    </location>
</feature>
<feature type="region of interest" description="Disordered" evidence="1">
    <location>
        <begin position="1"/>
        <end position="30"/>
    </location>
</feature>